<dbReference type="SUPFAM" id="SSF56176">
    <property type="entry name" value="FAD-binding/transporter-associated domain-like"/>
    <property type="match status" value="1"/>
</dbReference>
<dbReference type="InterPro" id="IPR002346">
    <property type="entry name" value="Mopterin_DH_FAD-bd"/>
</dbReference>
<feature type="domain" description="FAD-binding PCMH-type" evidence="1">
    <location>
        <begin position="1"/>
        <end position="174"/>
    </location>
</feature>
<comment type="caution">
    <text evidence="2">The sequence shown here is derived from an EMBL/GenBank/DDBJ whole genome shotgun (WGS) entry which is preliminary data.</text>
</comment>
<dbReference type="Pfam" id="PF00941">
    <property type="entry name" value="FAD_binding_5"/>
    <property type="match status" value="1"/>
</dbReference>
<dbReference type="EMBL" id="PEBD01000004">
    <property type="protein sequence ID" value="PHV68847.1"/>
    <property type="molecule type" value="Genomic_DNA"/>
</dbReference>
<dbReference type="Gene3D" id="3.30.465.10">
    <property type="match status" value="1"/>
</dbReference>
<dbReference type="PROSITE" id="PS51387">
    <property type="entry name" value="FAD_PCMH"/>
    <property type="match status" value="1"/>
</dbReference>
<protein>
    <submittedName>
        <fullName evidence="2">FAD-binding molybdopterin dehydrogenase</fullName>
    </submittedName>
</protein>
<dbReference type="InterPro" id="IPR036683">
    <property type="entry name" value="CO_DH_flav_C_dom_sf"/>
</dbReference>
<dbReference type="InterPro" id="IPR036318">
    <property type="entry name" value="FAD-bd_PCMH-like_sf"/>
</dbReference>
<organism evidence="2 3">
    <name type="scientific">Williamsia marianensis</name>
    <dbReference type="NCBI Taxonomy" id="85044"/>
    <lineage>
        <taxon>Bacteria</taxon>
        <taxon>Bacillati</taxon>
        <taxon>Actinomycetota</taxon>
        <taxon>Actinomycetes</taxon>
        <taxon>Mycobacteriales</taxon>
        <taxon>Nocardiaceae</taxon>
        <taxon>Williamsia</taxon>
    </lineage>
</organism>
<dbReference type="RefSeq" id="WP_099381931.1">
    <property type="nucleotide sequence ID" value="NZ_PEBD01000004.1"/>
</dbReference>
<dbReference type="GO" id="GO:0071949">
    <property type="term" value="F:FAD binding"/>
    <property type="evidence" value="ECO:0007669"/>
    <property type="project" value="InterPro"/>
</dbReference>
<dbReference type="InterPro" id="IPR016169">
    <property type="entry name" value="FAD-bd_PCMH_sub2"/>
</dbReference>
<reference evidence="2 3" key="1">
    <citation type="submission" date="2017-10" db="EMBL/GenBank/DDBJ databases">
        <title>The draft genome sequence of Williamsia sp. BULT 1.1 isolated from the semi-arid grassland soils from South Africa.</title>
        <authorList>
            <person name="Kabwe M.H."/>
            <person name="Govender N."/>
            <person name="Mutseka Lunga P."/>
            <person name="Vikram S."/>
            <person name="Makhalanyane T.P."/>
        </authorList>
    </citation>
    <scope>NUCLEOTIDE SEQUENCE [LARGE SCALE GENOMIC DNA]</scope>
    <source>
        <strain evidence="2 3">BULT 1.1</strain>
    </source>
</reference>
<dbReference type="GO" id="GO:0016491">
    <property type="term" value="F:oxidoreductase activity"/>
    <property type="evidence" value="ECO:0007669"/>
    <property type="project" value="InterPro"/>
</dbReference>
<evidence type="ECO:0000313" key="2">
    <source>
        <dbReference type="EMBL" id="PHV68847.1"/>
    </source>
</evidence>
<dbReference type="Proteomes" id="UP000225108">
    <property type="component" value="Unassembled WGS sequence"/>
</dbReference>
<dbReference type="InterPro" id="IPR016166">
    <property type="entry name" value="FAD-bd_PCMH"/>
</dbReference>
<gene>
    <name evidence="2" type="ORF">CSW57_06790</name>
</gene>
<evidence type="ECO:0000259" key="1">
    <source>
        <dbReference type="PROSITE" id="PS51387"/>
    </source>
</evidence>
<dbReference type="PANTHER" id="PTHR42659">
    <property type="entry name" value="XANTHINE DEHYDROGENASE SUBUNIT C-RELATED"/>
    <property type="match status" value="1"/>
</dbReference>
<dbReference type="AlphaFoldDB" id="A0A2G3PSK3"/>
<sequence>MDLHSVESVVVPRNRADLADLSGADGLMAGGTWLMSEPQMHLHRLIDLRGLRWPDLTIAEEGLDIGATCTIDTLQSTTYPGDWVATTVFRQAARALLASYKIWKSATVGGNICLGFPVGSMISMLSALDAELLIWKPDGSDVRCTVPHFVTGNSTTVLDEGDVLRSVRIPASSLRQPTVLRKVALSPLGRSGAVVVGRRTPDGVVISVTAATDRPYVVVTDSLDPETVAAQVDSAVPAGAYYSDAHGAADWRHQVTGVLTRDVVAHLAGL</sequence>
<evidence type="ECO:0000313" key="3">
    <source>
        <dbReference type="Proteomes" id="UP000225108"/>
    </source>
</evidence>
<proteinExistence type="predicted"/>
<dbReference type="InterPro" id="IPR051312">
    <property type="entry name" value="Diverse_Substr_Oxidored"/>
</dbReference>
<accession>A0A2G3PSK3</accession>
<dbReference type="SUPFAM" id="SSF55447">
    <property type="entry name" value="CO dehydrogenase flavoprotein C-terminal domain-like"/>
    <property type="match status" value="1"/>
</dbReference>
<dbReference type="PANTHER" id="PTHR42659:SF9">
    <property type="entry name" value="XANTHINE DEHYDROGENASE FAD-BINDING SUBUNIT XDHB-RELATED"/>
    <property type="match status" value="1"/>
</dbReference>
<name>A0A2G3PSK3_WILMA</name>